<proteinExistence type="predicted"/>
<dbReference type="VEuPathDB" id="VectorBase:GPAI042245"/>
<organism evidence="1 2">
    <name type="scientific">Glossina pallidipes</name>
    <name type="common">Tsetse fly</name>
    <dbReference type="NCBI Taxonomy" id="7398"/>
    <lineage>
        <taxon>Eukaryota</taxon>
        <taxon>Metazoa</taxon>
        <taxon>Ecdysozoa</taxon>
        <taxon>Arthropoda</taxon>
        <taxon>Hexapoda</taxon>
        <taxon>Insecta</taxon>
        <taxon>Pterygota</taxon>
        <taxon>Neoptera</taxon>
        <taxon>Endopterygota</taxon>
        <taxon>Diptera</taxon>
        <taxon>Brachycera</taxon>
        <taxon>Muscomorpha</taxon>
        <taxon>Hippoboscoidea</taxon>
        <taxon>Glossinidae</taxon>
        <taxon>Glossina</taxon>
    </lineage>
</organism>
<protein>
    <submittedName>
        <fullName evidence="1">Uncharacterized protein</fullName>
    </submittedName>
</protein>
<keyword evidence="2" id="KW-1185">Reference proteome</keyword>
<evidence type="ECO:0000313" key="1">
    <source>
        <dbReference type="EnsemblMetazoa" id="GPAI042245-PA"/>
    </source>
</evidence>
<reference evidence="1" key="2">
    <citation type="submission" date="2020-05" db="UniProtKB">
        <authorList>
            <consortium name="EnsemblMetazoa"/>
        </authorList>
    </citation>
    <scope>IDENTIFICATION</scope>
    <source>
        <strain evidence="1">IAEA</strain>
    </source>
</reference>
<dbReference type="Proteomes" id="UP000092445">
    <property type="component" value="Unassembled WGS sequence"/>
</dbReference>
<name>A0A1B0ADI4_GLOPL</name>
<accession>A0A1B0ADI4</accession>
<dbReference type="EnsemblMetazoa" id="GPAI042245-RA">
    <property type="protein sequence ID" value="GPAI042245-PA"/>
    <property type="gene ID" value="GPAI042245"/>
</dbReference>
<sequence length="128" mass="14545">MSILSLSLRQPISSDGVNPTLELKVNRFTVTRNCCFWLSPNLSLVDIKTCQYTVFPRAIADSTNPEDFSKYWKQGLPKSSKLSIENITKIYPNAKKTSIFVYNLDRALYVDIDSSLISSTNLQKRCKT</sequence>
<evidence type="ECO:0000313" key="2">
    <source>
        <dbReference type="Proteomes" id="UP000092445"/>
    </source>
</evidence>
<reference evidence="2" key="1">
    <citation type="submission" date="2014-03" db="EMBL/GenBank/DDBJ databases">
        <authorList>
            <person name="Aksoy S."/>
            <person name="Warren W."/>
            <person name="Wilson R.K."/>
        </authorList>
    </citation>
    <scope>NUCLEOTIDE SEQUENCE [LARGE SCALE GENOMIC DNA]</scope>
    <source>
        <strain evidence="2">IAEA</strain>
    </source>
</reference>
<dbReference type="AlphaFoldDB" id="A0A1B0ADI4"/>